<feature type="non-terminal residue" evidence="2">
    <location>
        <position position="144"/>
    </location>
</feature>
<dbReference type="AlphaFoldDB" id="A0A383CGR1"/>
<dbReference type="EMBL" id="UINC01208655">
    <property type="protein sequence ID" value="SVE31304.1"/>
    <property type="molecule type" value="Genomic_DNA"/>
</dbReference>
<evidence type="ECO:0000313" key="2">
    <source>
        <dbReference type="EMBL" id="SVE31304.1"/>
    </source>
</evidence>
<proteinExistence type="predicted"/>
<reference evidence="2" key="1">
    <citation type="submission" date="2018-05" db="EMBL/GenBank/DDBJ databases">
        <authorList>
            <person name="Lanie J.A."/>
            <person name="Ng W.-L."/>
            <person name="Kazmierczak K.M."/>
            <person name="Andrzejewski T.M."/>
            <person name="Davidsen T.M."/>
            <person name="Wayne K.J."/>
            <person name="Tettelin H."/>
            <person name="Glass J.I."/>
            <person name="Rusch D."/>
            <person name="Podicherti R."/>
            <person name="Tsui H.-C.T."/>
            <person name="Winkler M.E."/>
        </authorList>
    </citation>
    <scope>NUCLEOTIDE SEQUENCE</scope>
</reference>
<organism evidence="2">
    <name type="scientific">marine metagenome</name>
    <dbReference type="NCBI Taxonomy" id="408172"/>
    <lineage>
        <taxon>unclassified sequences</taxon>
        <taxon>metagenomes</taxon>
        <taxon>ecological metagenomes</taxon>
    </lineage>
</organism>
<dbReference type="InterPro" id="IPR001173">
    <property type="entry name" value="Glyco_trans_2-like"/>
</dbReference>
<gene>
    <name evidence="2" type="ORF">METZ01_LOCUS484158</name>
</gene>
<protein>
    <recommendedName>
        <fullName evidence="1">Glycosyltransferase 2-like domain-containing protein</fullName>
    </recommendedName>
</protein>
<dbReference type="InterPro" id="IPR029044">
    <property type="entry name" value="Nucleotide-diphossugar_trans"/>
</dbReference>
<evidence type="ECO:0000259" key="1">
    <source>
        <dbReference type="Pfam" id="PF00535"/>
    </source>
</evidence>
<sequence length="144" mass="16459">VQVTIIISYYKALTNLKLILKALNFQSNNSFEVIISEDDQNEETVSFLTNNKSQYNFPIEHIYQKEDAGFRKNAMLNRAIIKAKNDLLVFIDGDCIPNEHFVKEYIKNSEKGKILTGRRVMLGENTSKSLISSLSLEKLNLLSL</sequence>
<name>A0A383CGR1_9ZZZZ</name>
<feature type="non-terminal residue" evidence="2">
    <location>
        <position position="1"/>
    </location>
</feature>
<dbReference type="SUPFAM" id="SSF53448">
    <property type="entry name" value="Nucleotide-diphospho-sugar transferases"/>
    <property type="match status" value="1"/>
</dbReference>
<dbReference type="Pfam" id="PF00535">
    <property type="entry name" value="Glycos_transf_2"/>
    <property type="match status" value="1"/>
</dbReference>
<dbReference type="Gene3D" id="3.90.550.10">
    <property type="entry name" value="Spore Coat Polysaccharide Biosynthesis Protein SpsA, Chain A"/>
    <property type="match status" value="1"/>
</dbReference>
<accession>A0A383CGR1</accession>
<feature type="domain" description="Glycosyltransferase 2-like" evidence="1">
    <location>
        <begin position="4"/>
        <end position="121"/>
    </location>
</feature>